<feature type="region of interest" description="Disordered" evidence="1">
    <location>
        <begin position="16"/>
        <end position="37"/>
    </location>
</feature>
<comment type="caution">
    <text evidence="2">The sequence shown here is derived from an EMBL/GenBank/DDBJ whole genome shotgun (WGS) entry which is preliminary data.</text>
</comment>
<keyword evidence="3" id="KW-1185">Reference proteome</keyword>
<evidence type="ECO:0000313" key="3">
    <source>
        <dbReference type="Proteomes" id="UP001314170"/>
    </source>
</evidence>
<proteinExistence type="predicted"/>
<dbReference type="AlphaFoldDB" id="A0AAV1RG73"/>
<dbReference type="EMBL" id="CAWUPB010000913">
    <property type="protein sequence ID" value="CAK7333137.1"/>
    <property type="molecule type" value="Genomic_DNA"/>
</dbReference>
<organism evidence="2 3">
    <name type="scientific">Dovyalis caffra</name>
    <dbReference type="NCBI Taxonomy" id="77055"/>
    <lineage>
        <taxon>Eukaryota</taxon>
        <taxon>Viridiplantae</taxon>
        <taxon>Streptophyta</taxon>
        <taxon>Embryophyta</taxon>
        <taxon>Tracheophyta</taxon>
        <taxon>Spermatophyta</taxon>
        <taxon>Magnoliopsida</taxon>
        <taxon>eudicotyledons</taxon>
        <taxon>Gunneridae</taxon>
        <taxon>Pentapetalae</taxon>
        <taxon>rosids</taxon>
        <taxon>fabids</taxon>
        <taxon>Malpighiales</taxon>
        <taxon>Salicaceae</taxon>
        <taxon>Flacourtieae</taxon>
        <taxon>Dovyalis</taxon>
    </lineage>
</organism>
<name>A0AAV1RG73_9ROSI</name>
<protein>
    <submittedName>
        <fullName evidence="2">Uncharacterized protein</fullName>
    </submittedName>
</protein>
<reference evidence="2 3" key="1">
    <citation type="submission" date="2024-01" db="EMBL/GenBank/DDBJ databases">
        <authorList>
            <person name="Waweru B."/>
        </authorList>
    </citation>
    <scope>NUCLEOTIDE SEQUENCE [LARGE SCALE GENOMIC DNA]</scope>
</reference>
<evidence type="ECO:0000256" key="1">
    <source>
        <dbReference type="SAM" id="MobiDB-lite"/>
    </source>
</evidence>
<sequence length="88" mass="10388">MAEFYREAGLKELKQRRGRVLNEGQMHDDRNTRHGLRKHRHFRMAPTTHHQVLSVTRDNYHMYRAEYLAQTAVSPSINAELSKLEATK</sequence>
<accession>A0AAV1RG73</accession>
<evidence type="ECO:0000313" key="2">
    <source>
        <dbReference type="EMBL" id="CAK7333137.1"/>
    </source>
</evidence>
<gene>
    <name evidence="2" type="ORF">DCAF_LOCUS9334</name>
</gene>
<dbReference type="Proteomes" id="UP001314170">
    <property type="component" value="Unassembled WGS sequence"/>
</dbReference>